<reference evidence="1 2" key="1">
    <citation type="submission" date="2021-01" db="EMBL/GenBank/DDBJ databases">
        <title>Azospirillum sp. YIM DDC1 draft genome.</title>
        <authorList>
            <person name="Wang Y.-X."/>
        </authorList>
    </citation>
    <scope>NUCLEOTIDE SEQUENCE [LARGE SCALE GENOMIC DNA]</scope>
    <source>
        <strain evidence="1 2">YIM DDC1</strain>
    </source>
</reference>
<accession>A0ABS1HS72</accession>
<name>A0ABS1HS72_9PROT</name>
<evidence type="ECO:0000313" key="2">
    <source>
        <dbReference type="Proteomes" id="UP000654452"/>
    </source>
</evidence>
<comment type="caution">
    <text evidence="1">The sequence shown here is derived from an EMBL/GenBank/DDBJ whole genome shotgun (WGS) entry which is preliminary data.</text>
</comment>
<dbReference type="EMBL" id="JAEPIV010000001">
    <property type="protein sequence ID" value="MBK4717566.1"/>
    <property type="molecule type" value="Genomic_DNA"/>
</dbReference>
<dbReference type="RefSeq" id="WP_200483931.1">
    <property type="nucleotide sequence ID" value="NZ_JAEPIV010000001.1"/>
</dbReference>
<organism evidence="1 2">
    <name type="scientific">Azospirillum aestuarii</name>
    <dbReference type="NCBI Taxonomy" id="2802052"/>
    <lineage>
        <taxon>Bacteria</taxon>
        <taxon>Pseudomonadati</taxon>
        <taxon>Pseudomonadota</taxon>
        <taxon>Alphaproteobacteria</taxon>
        <taxon>Rhodospirillales</taxon>
        <taxon>Azospirillaceae</taxon>
        <taxon>Azospirillum</taxon>
    </lineage>
</organism>
<protein>
    <submittedName>
        <fullName evidence="1">Uncharacterized protein</fullName>
    </submittedName>
</protein>
<proteinExistence type="predicted"/>
<sequence>MCDLNLVARVYLSGKALKNAGAFCEEAQDAVLSAVFDVVHVWSSNEDAIVDCYCEMADADASEHFISIDHDPNEEDEAASLLSDLRELVDQAIEEAIEAAEWEDEIEGLTKGKPDYDSGCYYNSTGVEVWPNAVRFTTLPVNGGRTERVVSIGDDTYAAIEVIMDRYAYGDANRVIQVQRLLRMD</sequence>
<keyword evidence="2" id="KW-1185">Reference proteome</keyword>
<dbReference type="Proteomes" id="UP000654452">
    <property type="component" value="Unassembled WGS sequence"/>
</dbReference>
<gene>
    <name evidence="1" type="ORF">JJL56_01655</name>
</gene>
<evidence type="ECO:0000313" key="1">
    <source>
        <dbReference type="EMBL" id="MBK4717566.1"/>
    </source>
</evidence>